<proteinExistence type="inferred from homology"/>
<evidence type="ECO:0000256" key="13">
    <source>
        <dbReference type="ARBA" id="ARBA00023200"/>
    </source>
</evidence>
<dbReference type="GO" id="GO:0008270">
    <property type="term" value="F:zinc ion binding"/>
    <property type="evidence" value="ECO:0007669"/>
    <property type="project" value="UniProtKB-KW"/>
</dbReference>
<evidence type="ECO:0000256" key="2">
    <source>
        <dbReference type="ARBA" id="ARBA00022518"/>
    </source>
</evidence>
<dbReference type="HAMAP" id="MF_04006">
    <property type="entry name" value="HPV_E6"/>
    <property type="match status" value="1"/>
</dbReference>
<dbReference type="EMBL" id="MH777180">
    <property type="protein sequence ID" value="AYA93544.2"/>
    <property type="molecule type" value="Genomic_DNA"/>
</dbReference>
<comment type="similarity">
    <text evidence="1 16 17">Belongs to the papillomaviridae E6 protein family.</text>
</comment>
<comment type="subcellular location">
    <subcellularLocation>
        <location evidence="16 17">Host cytoplasm</location>
    </subcellularLocation>
    <subcellularLocation>
        <location evidence="16 17">Host nucleus</location>
    </subcellularLocation>
</comment>
<evidence type="ECO:0000256" key="15">
    <source>
        <dbReference type="ARBA" id="ARBA00023323"/>
    </source>
</evidence>
<evidence type="ECO:0000256" key="6">
    <source>
        <dbReference type="ARBA" id="ARBA00022723"/>
    </source>
</evidence>
<evidence type="ECO:0000256" key="4">
    <source>
        <dbReference type="ARBA" id="ARBA00022581"/>
    </source>
</evidence>
<protein>
    <recommendedName>
        <fullName evidence="16 17">Protein E6</fullName>
    </recommendedName>
</protein>
<keyword evidence="10 16" id="KW-0238">DNA-binding</keyword>
<evidence type="ECO:0000313" key="21">
    <source>
        <dbReference type="Proteomes" id="UP000138915"/>
    </source>
</evidence>
<evidence type="ECO:0000256" key="12">
    <source>
        <dbReference type="ARBA" id="ARBA00023163"/>
    </source>
</evidence>
<dbReference type="Proteomes" id="UP000138915">
    <property type="component" value="Genome"/>
</dbReference>
<feature type="zinc finger region" evidence="16">
    <location>
        <begin position="27"/>
        <end position="63"/>
    </location>
</feature>
<keyword evidence="5 16" id="KW-1090">Inhibition of host innate immune response by virus</keyword>
<keyword evidence="7 16" id="KW-0863">Zinc-finger</keyword>
<comment type="caution">
    <text evidence="16">Lacks conserved residue(s) required for the propagation of feature annotation.</text>
</comment>
<dbReference type="EMBL" id="KP692118">
    <property type="protein sequence ID" value="AKZ17771.1"/>
    <property type="molecule type" value="Genomic_DNA"/>
</dbReference>
<evidence type="ECO:0000256" key="5">
    <source>
        <dbReference type="ARBA" id="ARBA00022632"/>
    </source>
</evidence>
<evidence type="ECO:0000256" key="16">
    <source>
        <dbReference type="HAMAP-Rule" id="MF_04006"/>
    </source>
</evidence>
<dbReference type="GO" id="GO:0039502">
    <property type="term" value="P:symbiont-mediated suppression of host type I interferon-mediated signaling pathway"/>
    <property type="evidence" value="ECO:0007669"/>
    <property type="project" value="UniProtKB-UniRule"/>
</dbReference>
<evidence type="ECO:0000256" key="1">
    <source>
        <dbReference type="ARBA" id="ARBA00006346"/>
    </source>
</evidence>
<keyword evidence="12 16" id="KW-0804">Transcription</keyword>
<dbReference type="GO" id="GO:0003677">
    <property type="term" value="F:DNA binding"/>
    <property type="evidence" value="ECO:0007669"/>
    <property type="project" value="UniProtKB-UniRule"/>
</dbReference>
<evidence type="ECO:0000256" key="10">
    <source>
        <dbReference type="ARBA" id="ARBA00023125"/>
    </source>
</evidence>
<reference evidence="21 22" key="1">
    <citation type="submission" date="2015-01" db="EMBL/GenBank/DDBJ databases">
        <title>Does Human Papillomavirus-Negative Condylomata Exist?</title>
        <authorList>
            <person name="Arroyo Muhr L.S."/>
            <person name="Bzhalava D."/>
            <person name="Lagheden C."/>
            <person name="Eklund C."/>
            <person name="Johansson H."/>
            <person name="Forslund O."/>
            <person name="Dillner J."/>
            <person name="Hultin E."/>
        </authorList>
    </citation>
    <scope>NUCLEOTIDE SEQUENCE [LARGE SCALE GENOMIC DNA]</scope>
</reference>
<dbReference type="Proteomes" id="UP000174799">
    <property type="component" value="Genome"/>
</dbReference>
<dbReference type="GO" id="GO:0052170">
    <property type="term" value="P:symbiont-mediated suppression of host innate immune response"/>
    <property type="evidence" value="ECO:0007669"/>
    <property type="project" value="UniProtKB-KW"/>
</dbReference>
<evidence type="ECO:0000256" key="11">
    <source>
        <dbReference type="ARBA" id="ARBA00023159"/>
    </source>
</evidence>
<keyword evidence="6 16" id="KW-0479">Metal-binding</keyword>
<dbReference type="GO" id="GO:0042025">
    <property type="term" value="C:host cell nucleus"/>
    <property type="evidence" value="ECO:0007669"/>
    <property type="project" value="UniProtKB-SubCell"/>
</dbReference>
<accession>A0A0K1YWQ2</accession>
<dbReference type="SUPFAM" id="SSF161229">
    <property type="entry name" value="E6 C-terminal domain-like"/>
    <property type="match status" value="2"/>
</dbReference>
<accession>A0A385PHX7</accession>
<evidence type="ECO:0000313" key="20">
    <source>
        <dbReference type="EMBL" id="AYA93544.2"/>
    </source>
</evidence>
<evidence type="ECO:0000313" key="19">
    <source>
        <dbReference type="EMBL" id="AKZ17778.1"/>
    </source>
</evidence>
<keyword evidence="2 16" id="KW-0244">Early protein</keyword>
<gene>
    <name evidence="16 19" type="primary">E6</name>
</gene>
<reference evidence="20" key="3">
    <citation type="journal article" date="2018" name="Nat. Med.">
        <title>Expanded skin virome in DOCK8-deficient patients.</title>
        <authorList>
            <consortium name="NISC Comparative Sequencing Program"/>
            <person name="Tirosh O."/>
            <person name="Conlan S."/>
            <person name="Deming C."/>
            <person name="Lee-Lin S.Q."/>
            <person name="Huang X."/>
            <person name="Su H.C."/>
            <person name="Freeman A.F."/>
            <person name="Segre J.A."/>
            <person name="Kong H.H."/>
        </authorList>
    </citation>
    <scope>NUCLEOTIDE SEQUENCE</scope>
    <source>
        <strain evidence="20">HPV-mSK_032</strain>
    </source>
</reference>
<name>A0A0K1YWQ2_9PAPI</name>
<sequence length="140" mass="16229">MAAEYPTSVGDYCKRFEIPFDNLTFPCLFCKSTLSSLQLHHFMHKQLSLVWKNGVCYACCNPCLKITAKYECQTFFQCYVSGSLIEDFLGIPLWLLIVRCLECLSKLSYVEKLDCICAGEKFYLVRGHWRSYCRDCLGKQ</sequence>
<dbReference type="EMBL" id="KP692119">
    <property type="protein sequence ID" value="AKZ17778.1"/>
    <property type="molecule type" value="Genomic_DNA"/>
</dbReference>
<keyword evidence="4 16" id="KW-0945">Host-virus interaction</keyword>
<evidence type="ECO:0000256" key="7">
    <source>
        <dbReference type="ARBA" id="ARBA00022771"/>
    </source>
</evidence>
<dbReference type="GO" id="GO:0030430">
    <property type="term" value="C:host cell cytoplasm"/>
    <property type="evidence" value="ECO:0007669"/>
    <property type="project" value="UniProtKB-SubCell"/>
</dbReference>
<dbReference type="InterPro" id="IPR038575">
    <property type="entry name" value="E6_sf"/>
</dbReference>
<dbReference type="GO" id="GO:0052150">
    <property type="term" value="P:symbiont-mediated perturbation of host apoptosis"/>
    <property type="evidence" value="ECO:0007669"/>
    <property type="project" value="UniProtKB-KW"/>
</dbReference>
<evidence type="ECO:0000256" key="8">
    <source>
        <dbReference type="ARBA" id="ARBA00022833"/>
    </source>
</evidence>
<evidence type="ECO:0000313" key="22">
    <source>
        <dbReference type="Proteomes" id="UP000174799"/>
    </source>
</evidence>
<evidence type="ECO:0000256" key="9">
    <source>
        <dbReference type="ARBA" id="ARBA00023015"/>
    </source>
</evidence>
<keyword evidence="15 16" id="KW-1119">Modulation of host cell apoptosis by virus</keyword>
<dbReference type="GO" id="GO:0006355">
    <property type="term" value="P:regulation of DNA-templated transcription"/>
    <property type="evidence" value="ECO:0007669"/>
    <property type="project" value="UniProtKB-UniRule"/>
</dbReference>
<comment type="function">
    <text evidence="16">Plays a major role in the induction and maintenance of cellular transformation. E6 associates with host UBE3A/E6-AP ubiquitin-protein ligase and modulates its activity. Protects host keratinocytes from apoptosis by mediating the degradation of host BAK1. May also inhibit host immune response.</text>
</comment>
<dbReference type="GO" id="GO:0039648">
    <property type="term" value="P:symbiont-mediated perturbation of host ubiquitin-like protein modification"/>
    <property type="evidence" value="ECO:0007669"/>
    <property type="project" value="UniProtKB-UniRule"/>
</dbReference>
<keyword evidence="3 16" id="KW-1048">Host nucleus</keyword>
<dbReference type="Pfam" id="PF00518">
    <property type="entry name" value="E6"/>
    <property type="match status" value="1"/>
</dbReference>
<comment type="subunit">
    <text evidence="16">Forms homodimers. Interacts with ubiquitin-protein ligase UBE3A/E6-AP; this interaction stimulates UBE3A ubiquitin activity. Interacts with host BAK1.</text>
</comment>
<dbReference type="GO" id="GO:0006351">
    <property type="term" value="P:DNA-templated transcription"/>
    <property type="evidence" value="ECO:0007669"/>
    <property type="project" value="UniProtKB-UniRule"/>
</dbReference>
<dbReference type="InterPro" id="IPR001334">
    <property type="entry name" value="E6"/>
</dbReference>
<evidence type="ECO:0000256" key="17">
    <source>
        <dbReference type="RuleBase" id="RU363123"/>
    </source>
</evidence>
<keyword evidence="11 16" id="KW-0010">Activator</keyword>
<dbReference type="Gene3D" id="3.30.240.40">
    <property type="entry name" value="E6 early regulatory protein"/>
    <property type="match status" value="2"/>
</dbReference>
<evidence type="ECO:0000256" key="3">
    <source>
        <dbReference type="ARBA" id="ARBA00022562"/>
    </source>
</evidence>
<organism evidence="19 22">
    <name type="scientific">Human papillomavirus</name>
    <dbReference type="NCBI Taxonomy" id="10566"/>
    <lineage>
        <taxon>Viruses</taxon>
        <taxon>Monodnaviria</taxon>
        <taxon>Shotokuvirae</taxon>
        <taxon>Cossaviricota</taxon>
        <taxon>Papovaviricetes</taxon>
        <taxon>Zurhausenvirales</taxon>
        <taxon>Papillomaviridae</taxon>
    </lineage>
</organism>
<evidence type="ECO:0000256" key="14">
    <source>
        <dbReference type="ARBA" id="ARBA00023280"/>
    </source>
</evidence>
<evidence type="ECO:0000313" key="18">
    <source>
        <dbReference type="EMBL" id="AKZ17771.1"/>
    </source>
</evidence>
<keyword evidence="8 16" id="KW-0862">Zinc</keyword>
<keyword evidence="13 16" id="KW-1035">Host cytoplasm</keyword>
<reference evidence="19" key="2">
    <citation type="submission" date="2015-01" db="EMBL/GenBank/DDBJ databases">
        <title>Establishment of an Ehrlichia FRET-qPCR to investigate the prevalence of ehrlichiosis in ruminants from five Caribbean islands.</title>
        <authorList>
            <person name="Zhang J."/>
        </authorList>
    </citation>
    <scope>NUCLEOTIDE SEQUENCE</scope>
    <source>
        <strain evidence="18">SE383</strain>
        <strain evidence="19">SE435</strain>
    </source>
</reference>
<keyword evidence="9 16" id="KW-0805">Transcription regulation</keyword>
<keyword evidence="14 16" id="KW-0899">Viral immunoevasion</keyword>
<feature type="zinc finger region" evidence="16">
    <location>
        <begin position="100"/>
        <end position="136"/>
    </location>
</feature>